<proteinExistence type="predicted"/>
<evidence type="ECO:0000313" key="2">
    <source>
        <dbReference type="EMBL" id="RDB07336.1"/>
    </source>
</evidence>
<dbReference type="RefSeq" id="WP_114459909.1">
    <property type="nucleotide sequence ID" value="NZ_QPIW01000002.1"/>
</dbReference>
<reference evidence="2 3" key="1">
    <citation type="submission" date="2018-07" db="EMBL/GenBank/DDBJ databases">
        <title>Genome analysis of Runella aurantiaca.</title>
        <authorList>
            <person name="Yang X."/>
        </authorList>
    </citation>
    <scope>NUCLEOTIDE SEQUENCE [LARGE SCALE GENOMIC DNA]</scope>
    <source>
        <strain evidence="2 3">YX9</strain>
    </source>
</reference>
<keyword evidence="1" id="KW-0732">Signal</keyword>
<evidence type="ECO:0008006" key="4">
    <source>
        <dbReference type="Google" id="ProtNLM"/>
    </source>
</evidence>
<feature type="chain" id="PRO_5016571167" description="DUF3575 domain-containing protein" evidence="1">
    <location>
        <begin position="23"/>
        <end position="207"/>
    </location>
</feature>
<dbReference type="AlphaFoldDB" id="A0A369IL18"/>
<organism evidence="2 3">
    <name type="scientific">Runella aurantiaca</name>
    <dbReference type="NCBI Taxonomy" id="2282308"/>
    <lineage>
        <taxon>Bacteria</taxon>
        <taxon>Pseudomonadati</taxon>
        <taxon>Bacteroidota</taxon>
        <taxon>Cytophagia</taxon>
        <taxon>Cytophagales</taxon>
        <taxon>Spirosomataceae</taxon>
        <taxon>Runella</taxon>
    </lineage>
</organism>
<accession>A0A369IL18</accession>
<keyword evidence="3" id="KW-1185">Reference proteome</keyword>
<dbReference type="EMBL" id="QPIW01000002">
    <property type="protein sequence ID" value="RDB07336.1"/>
    <property type="molecule type" value="Genomic_DNA"/>
</dbReference>
<sequence length="207" mass="23996">MQKKILWIGLALVLASSLQVNAQYAKTDSTYKRWFVGSTLFLLGNFDQVNPPGFAQLNLGYRITGKDVISLELITWKHAWPLGINPFYNEAYGTPEEKYPGYIREYGIGLAYQRYFWKGLYAAVHVTPMWQKYKNENGDKVGKGFIIFNTYRIGYHIKLFKDRVFIEPSLGIAGRPYFTEMPNGFKEKDDKWPKWTPEPGLHFGVNF</sequence>
<feature type="signal peptide" evidence="1">
    <location>
        <begin position="1"/>
        <end position="22"/>
    </location>
</feature>
<evidence type="ECO:0000256" key="1">
    <source>
        <dbReference type="SAM" id="SignalP"/>
    </source>
</evidence>
<protein>
    <recommendedName>
        <fullName evidence="4">DUF3575 domain-containing protein</fullName>
    </recommendedName>
</protein>
<name>A0A369IL18_9BACT</name>
<gene>
    <name evidence="2" type="ORF">DVG78_04830</name>
</gene>
<dbReference type="OrthoDB" id="827620at2"/>
<comment type="caution">
    <text evidence="2">The sequence shown here is derived from an EMBL/GenBank/DDBJ whole genome shotgun (WGS) entry which is preliminary data.</text>
</comment>
<dbReference type="Proteomes" id="UP000253141">
    <property type="component" value="Unassembled WGS sequence"/>
</dbReference>
<evidence type="ECO:0000313" key="3">
    <source>
        <dbReference type="Proteomes" id="UP000253141"/>
    </source>
</evidence>